<proteinExistence type="predicted"/>
<evidence type="ECO:0000313" key="2">
    <source>
        <dbReference type="Proteomes" id="UP000307201"/>
    </source>
</evidence>
<dbReference type="RefSeq" id="WP_138471178.1">
    <property type="nucleotide sequence ID" value="NZ_VBTE01000007.1"/>
</dbReference>
<evidence type="ECO:0000313" key="1">
    <source>
        <dbReference type="EMBL" id="TLQ08513.1"/>
    </source>
</evidence>
<protein>
    <submittedName>
        <fullName evidence="1">Uncharacterized protein</fullName>
    </submittedName>
</protein>
<dbReference type="Proteomes" id="UP000307201">
    <property type="component" value="Unassembled WGS sequence"/>
</dbReference>
<organism evidence="1 2">
    <name type="scientific">Marinilactibacillus psychrotolerans</name>
    <dbReference type="NCBI Taxonomy" id="191770"/>
    <lineage>
        <taxon>Bacteria</taxon>
        <taxon>Bacillati</taxon>
        <taxon>Bacillota</taxon>
        <taxon>Bacilli</taxon>
        <taxon>Lactobacillales</taxon>
        <taxon>Carnobacteriaceae</taxon>
        <taxon>Marinilactibacillus</taxon>
    </lineage>
</organism>
<reference evidence="1 2" key="1">
    <citation type="submission" date="2019-05" db="EMBL/GenBank/DDBJ databases">
        <title>The metagenome of a microbial culture collection derived from dairy environment covers the genomic content of the human microbiome.</title>
        <authorList>
            <person name="Roder T."/>
            <person name="Wuthrich D."/>
            <person name="Sattari Z."/>
            <person name="Von Ah U."/>
            <person name="Bar C."/>
            <person name="Ronchi F."/>
            <person name="Macpherson A.J."/>
            <person name="Ganal-Vonarburg S.C."/>
            <person name="Bruggmann R."/>
            <person name="Vergeres G."/>
        </authorList>
    </citation>
    <scope>NUCLEOTIDE SEQUENCE [LARGE SCALE GENOMIC DNA]</scope>
    <source>
        <strain evidence="1 2">FAM 24235</strain>
    </source>
</reference>
<gene>
    <name evidence="1" type="ORF">FEZ48_03520</name>
</gene>
<sequence>MNISGITATLENGNLTSITEMSDRLNIMDPNSFSSITDHLVDAVTPALDSLRSTVLAPEQAITLSDIGNTKSIKEQR</sequence>
<accession>A0A5R9C631</accession>
<comment type="caution">
    <text evidence="1">The sequence shown here is derived from an EMBL/GenBank/DDBJ whole genome shotgun (WGS) entry which is preliminary data.</text>
</comment>
<dbReference type="AlphaFoldDB" id="A0A5R9C631"/>
<dbReference type="EMBL" id="VBTE01000007">
    <property type="protein sequence ID" value="TLQ08513.1"/>
    <property type="molecule type" value="Genomic_DNA"/>
</dbReference>
<name>A0A5R9C631_9LACT</name>